<dbReference type="GO" id="GO:0008986">
    <property type="term" value="F:pyruvate, water dikinase activity"/>
    <property type="evidence" value="ECO:0007669"/>
    <property type="project" value="InterPro"/>
</dbReference>
<sequence length="680" mass="77797">MQISNTSTKILAILVENQNKDYYINELVRETRLFPNAVFQALKTLAKQKILSSYRSGQRRFFHLNREYKNLQILKEIVNSNKTTSFKESRFNWVKVLNRETSHSFTTALCIANTNHLKKIYGVTVPAFWLNNITHGVYYMKDDLILLGKTISERIETDPYFAKKDIDLCYKTCKRLLEVSKKIPLINLSYKTDRQLADILKNFYNHYLDVFPFVTSPHAIERYFETRIKQEVEENEILEVLFSPVATTDEERDNALKIADYVKKNGFDKKGKKLIEKHWEKFCWIPLWSINAQPLTIEYFEDEIKNILDKIKDPIKELIRLKTEEIKSRVRLKKAFKKIKAKKTLIDQVHYLQKYIHLRIFRKNTISQAHYYLLPLLNEAANSLKIAPNEVKLLSFDEIILGLVNKNSQTKIKKMVKNRKEDWAILMVNGKITTICGVKEIIETMEQFQIIAPTSAMQRLVKGRVACRGKVIGRVKIINKLSELAKVEKGDILVAKMTTPDYMVGIHKAAAIVTDEGGVTCHAAIVAREFNIPCITATSNATQILSDNDLVEVDAVEGIVRVVETIETPENIKVINGKTIYKGKVKGPARIVLDASDFEKVKHGDILIAPQITPEYLSCLYRAKGFIVDEDSLTSHASLCGRALKLPSIMGTNFARNIFKDGDLIGLDASHGVVKLIKKN</sequence>
<accession>A0A2M8KL66</accession>
<gene>
    <name evidence="5" type="ORF">COU86_03150</name>
</gene>
<dbReference type="GO" id="GO:0005524">
    <property type="term" value="F:ATP binding"/>
    <property type="evidence" value="ECO:0007669"/>
    <property type="project" value="UniProtKB-KW"/>
</dbReference>
<evidence type="ECO:0000313" key="5">
    <source>
        <dbReference type="EMBL" id="PJE60655.1"/>
    </source>
</evidence>
<organism evidence="5 6">
    <name type="scientific">Candidatus Roizmanbacteria bacterium CG10_big_fil_rev_8_21_14_0_10_36_26</name>
    <dbReference type="NCBI Taxonomy" id="1974851"/>
    <lineage>
        <taxon>Bacteria</taxon>
        <taxon>Candidatus Roizmaniibacteriota</taxon>
    </lineage>
</organism>
<dbReference type="AlphaFoldDB" id="A0A2M8KL66"/>
<comment type="similarity">
    <text evidence="1">Belongs to the PEP-utilizing enzyme family.</text>
</comment>
<dbReference type="Gene3D" id="1.10.10.10">
    <property type="entry name" value="Winged helix-like DNA-binding domain superfamily/Winged helix DNA-binding domain"/>
    <property type="match status" value="1"/>
</dbReference>
<reference evidence="6" key="1">
    <citation type="submission" date="2017-09" db="EMBL/GenBank/DDBJ databases">
        <title>Depth-based differentiation of microbial function through sediment-hosted aquifers and enrichment of novel symbionts in the deep terrestrial subsurface.</title>
        <authorList>
            <person name="Probst A.J."/>
            <person name="Ladd B."/>
            <person name="Jarett J.K."/>
            <person name="Geller-Mcgrath D.E."/>
            <person name="Sieber C.M.K."/>
            <person name="Emerson J.B."/>
            <person name="Anantharaman K."/>
            <person name="Thomas B.C."/>
            <person name="Malmstrom R."/>
            <person name="Stieglmeier M."/>
            <person name="Klingl A."/>
            <person name="Woyke T."/>
            <person name="Ryan C.M."/>
            <person name="Banfield J.F."/>
        </authorList>
    </citation>
    <scope>NUCLEOTIDE SEQUENCE [LARGE SCALE GENOMIC DNA]</scope>
</reference>
<dbReference type="SUPFAM" id="SSF46785">
    <property type="entry name" value="Winged helix' DNA-binding domain"/>
    <property type="match status" value="1"/>
</dbReference>
<dbReference type="Pfam" id="PF00391">
    <property type="entry name" value="PEP-utilizers"/>
    <property type="match status" value="2"/>
</dbReference>
<feature type="domain" description="PEP-utilising enzyme mobile" evidence="4">
    <location>
        <begin position="488"/>
        <end position="558"/>
    </location>
</feature>
<dbReference type="PANTHER" id="PTHR43030">
    <property type="entry name" value="PHOSPHOENOLPYRUVATE SYNTHASE"/>
    <property type="match status" value="1"/>
</dbReference>
<dbReference type="InterPro" id="IPR036390">
    <property type="entry name" value="WH_DNA-bd_sf"/>
</dbReference>
<evidence type="ECO:0000313" key="6">
    <source>
        <dbReference type="Proteomes" id="UP000231434"/>
    </source>
</evidence>
<feature type="domain" description="PEP-utilising enzyme mobile" evidence="4">
    <location>
        <begin position="602"/>
        <end position="672"/>
    </location>
</feature>
<protein>
    <recommendedName>
        <fullName evidence="4">PEP-utilising enzyme mobile domain-containing protein</fullName>
    </recommendedName>
</protein>
<evidence type="ECO:0000256" key="2">
    <source>
        <dbReference type="ARBA" id="ARBA00022741"/>
    </source>
</evidence>
<dbReference type="PANTHER" id="PTHR43030:SF1">
    <property type="entry name" value="PHOSPHOENOLPYRUVATE SYNTHASE"/>
    <property type="match status" value="1"/>
</dbReference>
<comment type="caution">
    <text evidence="5">The sequence shown here is derived from an EMBL/GenBank/DDBJ whole genome shotgun (WGS) entry which is preliminary data.</text>
</comment>
<dbReference type="EMBL" id="PFEB01000038">
    <property type="protein sequence ID" value="PJE60655.1"/>
    <property type="molecule type" value="Genomic_DNA"/>
</dbReference>
<evidence type="ECO:0000259" key="4">
    <source>
        <dbReference type="Pfam" id="PF00391"/>
    </source>
</evidence>
<dbReference type="InterPro" id="IPR036388">
    <property type="entry name" value="WH-like_DNA-bd_sf"/>
</dbReference>
<evidence type="ECO:0000256" key="3">
    <source>
        <dbReference type="ARBA" id="ARBA00022840"/>
    </source>
</evidence>
<dbReference type="InterPro" id="IPR036637">
    <property type="entry name" value="Phosphohistidine_dom_sf"/>
</dbReference>
<dbReference type="InterPro" id="IPR018274">
    <property type="entry name" value="PEP_util_AS"/>
</dbReference>
<dbReference type="Gene3D" id="3.50.30.10">
    <property type="entry name" value="Phosphohistidine domain"/>
    <property type="match status" value="2"/>
</dbReference>
<evidence type="ECO:0000256" key="1">
    <source>
        <dbReference type="ARBA" id="ARBA00007837"/>
    </source>
</evidence>
<keyword evidence="2" id="KW-0547">Nucleotide-binding</keyword>
<dbReference type="SUPFAM" id="SSF52009">
    <property type="entry name" value="Phosphohistidine domain"/>
    <property type="match status" value="2"/>
</dbReference>
<dbReference type="InterPro" id="IPR006319">
    <property type="entry name" value="PEP_synth"/>
</dbReference>
<name>A0A2M8KL66_9BACT</name>
<keyword evidence="3" id="KW-0067">ATP-binding</keyword>
<dbReference type="Proteomes" id="UP000231434">
    <property type="component" value="Unassembled WGS sequence"/>
</dbReference>
<proteinExistence type="inferred from homology"/>
<dbReference type="PROSITE" id="PS00370">
    <property type="entry name" value="PEP_ENZYMES_PHOS_SITE"/>
    <property type="match status" value="1"/>
</dbReference>
<dbReference type="InterPro" id="IPR008279">
    <property type="entry name" value="PEP-util_enz_mobile_dom"/>
</dbReference>